<evidence type="ECO:0000313" key="3">
    <source>
        <dbReference type="EMBL" id="CAK0849766.1"/>
    </source>
</evidence>
<feature type="transmembrane region" description="Helical" evidence="2">
    <location>
        <begin position="308"/>
        <end position="328"/>
    </location>
</feature>
<name>A0ABN9TU76_9DINO</name>
<gene>
    <name evidence="3" type="ORF">PCOR1329_LOCUS42369</name>
</gene>
<accession>A0ABN9TU76</accession>
<evidence type="ECO:0000256" key="1">
    <source>
        <dbReference type="SAM" id="MobiDB-lite"/>
    </source>
</evidence>
<feature type="compositionally biased region" description="Low complexity" evidence="1">
    <location>
        <begin position="110"/>
        <end position="119"/>
    </location>
</feature>
<protein>
    <submittedName>
        <fullName evidence="3">Uncharacterized protein</fullName>
    </submittedName>
</protein>
<keyword evidence="4" id="KW-1185">Reference proteome</keyword>
<reference evidence="3" key="1">
    <citation type="submission" date="2023-10" db="EMBL/GenBank/DDBJ databases">
        <authorList>
            <person name="Chen Y."/>
            <person name="Shah S."/>
            <person name="Dougan E. K."/>
            <person name="Thang M."/>
            <person name="Chan C."/>
        </authorList>
    </citation>
    <scope>NUCLEOTIDE SEQUENCE [LARGE SCALE GENOMIC DNA]</scope>
</reference>
<feature type="compositionally biased region" description="Low complexity" evidence="1">
    <location>
        <begin position="44"/>
        <end position="58"/>
    </location>
</feature>
<feature type="compositionally biased region" description="Low complexity" evidence="1">
    <location>
        <begin position="1"/>
        <end position="20"/>
    </location>
</feature>
<evidence type="ECO:0000313" key="4">
    <source>
        <dbReference type="Proteomes" id="UP001189429"/>
    </source>
</evidence>
<feature type="compositionally biased region" description="Low complexity" evidence="1">
    <location>
        <begin position="127"/>
        <end position="145"/>
    </location>
</feature>
<evidence type="ECO:0000256" key="2">
    <source>
        <dbReference type="SAM" id="Phobius"/>
    </source>
</evidence>
<feature type="compositionally biased region" description="Low complexity" evidence="1">
    <location>
        <begin position="430"/>
        <end position="447"/>
    </location>
</feature>
<feature type="non-terminal residue" evidence="3">
    <location>
        <position position="472"/>
    </location>
</feature>
<feature type="region of interest" description="Disordered" evidence="1">
    <location>
        <begin position="348"/>
        <end position="472"/>
    </location>
</feature>
<organism evidence="3 4">
    <name type="scientific">Prorocentrum cordatum</name>
    <dbReference type="NCBI Taxonomy" id="2364126"/>
    <lineage>
        <taxon>Eukaryota</taxon>
        <taxon>Sar</taxon>
        <taxon>Alveolata</taxon>
        <taxon>Dinophyceae</taxon>
        <taxon>Prorocentrales</taxon>
        <taxon>Prorocentraceae</taxon>
        <taxon>Prorocentrum</taxon>
    </lineage>
</organism>
<keyword evidence="2" id="KW-1133">Transmembrane helix</keyword>
<comment type="caution">
    <text evidence="3">The sequence shown here is derived from an EMBL/GenBank/DDBJ whole genome shotgun (WGS) entry which is preliminary data.</text>
</comment>
<keyword evidence="2" id="KW-0812">Transmembrane</keyword>
<dbReference type="EMBL" id="CAUYUJ010015088">
    <property type="protein sequence ID" value="CAK0849766.1"/>
    <property type="molecule type" value="Genomic_DNA"/>
</dbReference>
<feature type="region of interest" description="Disordered" evidence="1">
    <location>
        <begin position="101"/>
        <end position="145"/>
    </location>
</feature>
<keyword evidence="2" id="KW-0472">Membrane</keyword>
<feature type="transmembrane region" description="Helical" evidence="2">
    <location>
        <begin position="266"/>
        <end position="288"/>
    </location>
</feature>
<feature type="region of interest" description="Disordered" evidence="1">
    <location>
        <begin position="1"/>
        <end position="58"/>
    </location>
</feature>
<sequence>MSEGSGVEVGTTGAATTPPVTEEDTSADAESTGAVTAAPPEYSTAELETTGAATTTATKDALDTTTTIQMQTTGAFTSSQRADAMTANLETTGAISAAATTEQSFASSGTTEAPAPTVTETKDAAAETESTEAFTTAAQGTTAEAETMETTADAGAAAMETTEAPPPDGQYQITGNFTLQTDNGTSELIEEAVTNALVDHFNSTDVQVQVVVTDAADGADASSNATSASGGRRLASAHYVDYTITTTAASLATHLEAASRINSPDFLALLHGHLLAVGGITGAAMVGVEAVGSNLATELGLDDGGAASALPVAIGVILTTVCLVCCVTRRRTTIAALRAVRGRLGKGRRQEGEDVIMDVEQPEEEYPPRRPRGVPEADDLPGPEAPPKVPPVVEEHEELRHLSPASWLGSAPPSELGEPTAREWLGRENSSSSLASSRWSAESASARSRARRPGSLNKMPRPRARPRPESDE</sequence>
<proteinExistence type="predicted"/>
<dbReference type="Proteomes" id="UP001189429">
    <property type="component" value="Unassembled WGS sequence"/>
</dbReference>
<feature type="compositionally biased region" description="Acidic residues" evidence="1">
    <location>
        <begin position="353"/>
        <end position="365"/>
    </location>
</feature>